<feature type="transmembrane region" description="Helical" evidence="4">
    <location>
        <begin position="308"/>
        <end position="326"/>
    </location>
</feature>
<keyword evidence="2" id="KW-0238">DNA-binding</keyword>
<evidence type="ECO:0000256" key="1">
    <source>
        <dbReference type="ARBA" id="ARBA00023015"/>
    </source>
</evidence>
<feature type="transmembrane region" description="Helical" evidence="4">
    <location>
        <begin position="12"/>
        <end position="37"/>
    </location>
</feature>
<dbReference type="PANTHER" id="PTHR43280">
    <property type="entry name" value="ARAC-FAMILY TRANSCRIPTIONAL REGULATOR"/>
    <property type="match status" value="1"/>
</dbReference>
<organism evidence="6 7">
    <name type="scientific">Paenibacillus oryzisoli</name>
    <dbReference type="NCBI Taxonomy" id="1850517"/>
    <lineage>
        <taxon>Bacteria</taxon>
        <taxon>Bacillati</taxon>
        <taxon>Bacillota</taxon>
        <taxon>Bacilli</taxon>
        <taxon>Bacillales</taxon>
        <taxon>Paenibacillaceae</taxon>
        <taxon>Paenibacillus</taxon>
    </lineage>
</organism>
<dbReference type="GO" id="GO:0043565">
    <property type="term" value="F:sequence-specific DNA binding"/>
    <property type="evidence" value="ECO:0007669"/>
    <property type="project" value="InterPro"/>
</dbReference>
<keyword evidence="1" id="KW-0805">Transcription regulation</keyword>
<evidence type="ECO:0000256" key="4">
    <source>
        <dbReference type="SAM" id="Phobius"/>
    </source>
</evidence>
<dbReference type="PANTHER" id="PTHR43280:SF10">
    <property type="entry name" value="REGULATORY PROTEIN POCR"/>
    <property type="match status" value="1"/>
</dbReference>
<gene>
    <name evidence="6" type="ORF">A8708_27905</name>
</gene>
<dbReference type="EMBL" id="LYPB01000069">
    <property type="protein sequence ID" value="OAS17849.1"/>
    <property type="molecule type" value="Genomic_DNA"/>
</dbReference>
<dbReference type="SUPFAM" id="SSF46689">
    <property type="entry name" value="Homeodomain-like"/>
    <property type="match status" value="1"/>
</dbReference>
<evidence type="ECO:0000313" key="6">
    <source>
        <dbReference type="EMBL" id="OAS17849.1"/>
    </source>
</evidence>
<evidence type="ECO:0000259" key="5">
    <source>
        <dbReference type="PROSITE" id="PS01124"/>
    </source>
</evidence>
<keyword evidence="4" id="KW-0472">Membrane</keyword>
<dbReference type="PROSITE" id="PS01124">
    <property type="entry name" value="HTH_ARAC_FAMILY_2"/>
    <property type="match status" value="1"/>
</dbReference>
<dbReference type="InterPro" id="IPR018060">
    <property type="entry name" value="HTH_AraC"/>
</dbReference>
<dbReference type="InterPro" id="IPR009057">
    <property type="entry name" value="Homeodomain-like_sf"/>
</dbReference>
<dbReference type="RefSeq" id="WP_068664831.1">
    <property type="nucleotide sequence ID" value="NZ_LYPB01000069.1"/>
</dbReference>
<comment type="caution">
    <text evidence="6">The sequence shown here is derived from an EMBL/GenBank/DDBJ whole genome shotgun (WGS) entry which is preliminary data.</text>
</comment>
<keyword evidence="3" id="KW-0804">Transcription</keyword>
<keyword evidence="7" id="KW-1185">Reference proteome</keyword>
<dbReference type="Pfam" id="PF12833">
    <property type="entry name" value="HTH_18"/>
    <property type="match status" value="1"/>
</dbReference>
<protein>
    <recommendedName>
        <fullName evidence="5">HTH araC/xylS-type domain-containing protein</fullName>
    </recommendedName>
</protein>
<evidence type="ECO:0000256" key="2">
    <source>
        <dbReference type="ARBA" id="ARBA00023125"/>
    </source>
</evidence>
<dbReference type="GO" id="GO:0003700">
    <property type="term" value="F:DNA-binding transcription factor activity"/>
    <property type="evidence" value="ECO:0007669"/>
    <property type="project" value="InterPro"/>
</dbReference>
<keyword evidence="4" id="KW-0812">Transmembrane</keyword>
<evidence type="ECO:0000256" key="3">
    <source>
        <dbReference type="ARBA" id="ARBA00023163"/>
    </source>
</evidence>
<dbReference type="SMART" id="SM00342">
    <property type="entry name" value="HTH_ARAC"/>
    <property type="match status" value="1"/>
</dbReference>
<feature type="domain" description="HTH araC/xylS-type" evidence="5">
    <location>
        <begin position="679"/>
        <end position="778"/>
    </location>
</feature>
<dbReference type="AlphaFoldDB" id="A0A198A8Q5"/>
<proteinExistence type="predicted"/>
<accession>A0A198A8Q5</accession>
<dbReference type="Proteomes" id="UP000078454">
    <property type="component" value="Unassembled WGS sequence"/>
</dbReference>
<evidence type="ECO:0000313" key="7">
    <source>
        <dbReference type="Proteomes" id="UP000078454"/>
    </source>
</evidence>
<name>A0A198A8Q5_9BACL</name>
<dbReference type="Gene3D" id="1.10.10.60">
    <property type="entry name" value="Homeodomain-like"/>
    <property type="match status" value="2"/>
</dbReference>
<reference evidence="6 7" key="1">
    <citation type="submission" date="2016-05" db="EMBL/GenBank/DDBJ databases">
        <title>Paenibacillus sp. 1ZS3-15 nov., isolated from the rhizosphere soil.</title>
        <authorList>
            <person name="Zhang X.X."/>
            <person name="Zhang J."/>
        </authorList>
    </citation>
    <scope>NUCLEOTIDE SEQUENCE [LARGE SCALE GENOMIC DNA]</scope>
    <source>
        <strain evidence="6 7">1ZS3-15</strain>
    </source>
</reference>
<keyword evidence="4" id="KW-1133">Transmembrane helix</keyword>
<sequence>MKLNTSFASKSFLLKIVMWISASVLLIVGILSVIIYWNAQSLMISKESDNSKKILLQVKYNTNLMNETISRLTQSLYINNDITSIMYAEQENMVDVITRINNVVNSLNSSYPYIHSISVYNRNLNQFYNAGSPIFFDDPQVLALFKSDQILPKLKPIFRDIHKVVNGGNKSERVLSYFMYETATKIENPNGAVVINVKPEWLLGNIKQINMVDRQKGNNIYILDSNGNYINEDDNQEDPAKLTWLKDEVKRHTQETLSAESESSFKSKYMDTQYLVTYLYIDSINMTLLKIQPTLEVYGYIQGFKTSIIFITLIFLVMAIVISVSISRKIYSPIGNLVQTISSNRLHPFQQRGKGDEISYLDYVYKQSMEKLKLYDKQLYQYGDVMKHYWLNRILTENLKLDTAELASIFQEMKIALPLDTSYAVLLLKIDNYKDFQQRFSSKDKETIRYAMINIASECISRTYINEGLDLKDDHVVLILSIPQAAEHVESTVTSLIQEAQQYVGQFYKITFTASISPLSTTIESLHNLYNKSLDQTVYRFHYGHHAILDATVLLLHENNAKTGYAKKLEENLQDALRKRDLTAIDDTMKLIFHEIRQLNYYNALASTFRLLETVKKTLESSSEPAMPSLMIDLSSFSLQLMEKETLDSIYETIMDALKDSLQTMPGEPAKKLNHYVVDTVSDYIETHYHDPSLCLASIATMMKISQRRLGNLFKEAKQVSVSDYINETRLAKAAQLLSENNISVREIVEKIGVINETYFFSLFKKHFGVTPKEYALKSNVKQLIHSKNDLEF</sequence>
<dbReference type="STRING" id="1850517.A8708_27905"/>